<accession>A0A918UEE3</accession>
<gene>
    <name evidence="1" type="ORF">GCM10011614_08510</name>
</gene>
<evidence type="ECO:0000313" key="2">
    <source>
        <dbReference type="Proteomes" id="UP000648075"/>
    </source>
</evidence>
<dbReference type="InterPro" id="IPR014543">
    <property type="entry name" value="UCP028291"/>
</dbReference>
<evidence type="ECO:0008006" key="3">
    <source>
        <dbReference type="Google" id="ProtNLM"/>
    </source>
</evidence>
<name>A0A918UEE3_9SPHN</name>
<proteinExistence type="predicted"/>
<dbReference type="Gene3D" id="3.30.310.50">
    <property type="entry name" value="Alpha-D-phosphohexomutase, C-terminal domain"/>
    <property type="match status" value="1"/>
</dbReference>
<keyword evidence="2" id="KW-1185">Reference proteome</keyword>
<comment type="caution">
    <text evidence="1">The sequence shown here is derived from an EMBL/GenBank/DDBJ whole genome shotgun (WGS) entry which is preliminary data.</text>
</comment>
<dbReference type="RefSeq" id="WP_189619888.1">
    <property type="nucleotide sequence ID" value="NZ_BMZA01000002.1"/>
</dbReference>
<dbReference type="EMBL" id="BMZA01000002">
    <property type="protein sequence ID" value="GGY96058.1"/>
    <property type="molecule type" value="Genomic_DNA"/>
</dbReference>
<dbReference type="Pfam" id="PF09981">
    <property type="entry name" value="DUF2218"/>
    <property type="match status" value="1"/>
</dbReference>
<protein>
    <recommendedName>
        <fullName evidence="3">DUF2218 domain-containing protein</fullName>
    </recommendedName>
</protein>
<evidence type="ECO:0000313" key="1">
    <source>
        <dbReference type="EMBL" id="GGY96058.1"/>
    </source>
</evidence>
<organism evidence="1 2">
    <name type="scientific">Novosphingobium colocasiae</name>
    <dbReference type="NCBI Taxonomy" id="1256513"/>
    <lineage>
        <taxon>Bacteria</taxon>
        <taxon>Pseudomonadati</taxon>
        <taxon>Pseudomonadota</taxon>
        <taxon>Alphaproteobacteria</taxon>
        <taxon>Sphingomonadales</taxon>
        <taxon>Sphingomonadaceae</taxon>
        <taxon>Novosphingobium</taxon>
    </lineage>
</organism>
<dbReference type="Proteomes" id="UP000648075">
    <property type="component" value="Unassembled WGS sequence"/>
</dbReference>
<sequence length="98" mass="10650">MTHTIATHVATASGAKYVAQLCKHWSHKFAVTMEGTTGSVPFGDATAVMAPDDSGIALSITGTDRDGVARLTDVLARHIDRFAFREAPLDYDWQWQEG</sequence>
<reference evidence="1" key="2">
    <citation type="submission" date="2020-09" db="EMBL/GenBank/DDBJ databases">
        <authorList>
            <person name="Sun Q."/>
            <person name="Kim S."/>
        </authorList>
    </citation>
    <scope>NUCLEOTIDE SEQUENCE</scope>
    <source>
        <strain evidence="1">KCTC 32255</strain>
    </source>
</reference>
<dbReference type="AlphaFoldDB" id="A0A918UEE3"/>
<reference evidence="1" key="1">
    <citation type="journal article" date="2014" name="Int. J. Syst. Evol. Microbiol.">
        <title>Complete genome sequence of Corynebacterium casei LMG S-19264T (=DSM 44701T), isolated from a smear-ripened cheese.</title>
        <authorList>
            <consortium name="US DOE Joint Genome Institute (JGI-PGF)"/>
            <person name="Walter F."/>
            <person name="Albersmeier A."/>
            <person name="Kalinowski J."/>
            <person name="Ruckert C."/>
        </authorList>
    </citation>
    <scope>NUCLEOTIDE SEQUENCE</scope>
    <source>
        <strain evidence="1">KCTC 32255</strain>
    </source>
</reference>
<dbReference type="PIRSF" id="PIRSF028291">
    <property type="entry name" value="UCP028291"/>
    <property type="match status" value="1"/>
</dbReference>